<reference evidence="1" key="1">
    <citation type="submission" date="2019-04" db="EMBL/GenBank/DDBJ databases">
        <authorList>
            <consortium name="Science for Life Laboratories"/>
        </authorList>
    </citation>
    <scope>NUCLEOTIDE SEQUENCE</scope>
    <source>
        <strain evidence="1">MBLW1</strain>
    </source>
</reference>
<dbReference type="InParanoid" id="A0A6C2YJ90"/>
<dbReference type="AlphaFoldDB" id="A0A6C2YJ90"/>
<accession>A0A6C2YJ90</accession>
<dbReference type="EMBL" id="LR593887">
    <property type="protein sequence ID" value="VTR98044.1"/>
    <property type="molecule type" value="Genomic_DNA"/>
</dbReference>
<gene>
    <name evidence="1" type="ORF">GMBLW1_26510</name>
</gene>
<dbReference type="EMBL" id="LR586016">
    <property type="protein sequence ID" value="VIP01309.1"/>
    <property type="molecule type" value="Genomic_DNA"/>
</dbReference>
<dbReference type="Proteomes" id="UP000464378">
    <property type="component" value="Chromosome"/>
</dbReference>
<protein>
    <submittedName>
        <fullName evidence="1">Uncharacterized protein</fullName>
    </submittedName>
</protein>
<keyword evidence="2" id="KW-1185">Reference proteome</keyword>
<name>A0A6C2YJ90_9BACT</name>
<evidence type="ECO:0000313" key="1">
    <source>
        <dbReference type="EMBL" id="VIP01309.1"/>
    </source>
</evidence>
<organism evidence="1">
    <name type="scientific">Tuwongella immobilis</name>
    <dbReference type="NCBI Taxonomy" id="692036"/>
    <lineage>
        <taxon>Bacteria</taxon>
        <taxon>Pseudomonadati</taxon>
        <taxon>Planctomycetota</taxon>
        <taxon>Planctomycetia</taxon>
        <taxon>Gemmatales</taxon>
        <taxon>Gemmataceae</taxon>
        <taxon>Tuwongella</taxon>
    </lineage>
</organism>
<sequence>MSELEPFFSTSTSTPRSHPIVRMLHKYQSKPDFANAFVKISVGPVRLGSPQTRFVLGYLNSQNQTIEQKLQLWDATADRSLLQERVRALDEENEIRRFGLGLRAAFQQIERQHSDGFFNSVLIDFVDHSPFAKAEPIQQLRHSITVRPIPNQRHRVEDCRAMIQTVLRDRWQELLHLEYDSETAERILVGALAYYLDQRFSISIRRKLGWSS</sequence>
<proteinExistence type="predicted"/>
<evidence type="ECO:0000313" key="2">
    <source>
        <dbReference type="Proteomes" id="UP000464378"/>
    </source>
</evidence>
<dbReference type="KEGG" id="tim:GMBLW1_26510"/>